<dbReference type="Proteomes" id="UP000231263">
    <property type="component" value="Unassembled WGS sequence"/>
</dbReference>
<protein>
    <recommendedName>
        <fullName evidence="5">tRNA pseudouridine synthase B</fullName>
        <ecNumber evidence="5">5.4.99.25</ecNumber>
    </recommendedName>
    <alternativeName>
        <fullName evidence="5">tRNA pseudouridine(55) synthase</fullName>
        <shortName evidence="5">Psi55 synthase</shortName>
    </alternativeName>
    <alternativeName>
        <fullName evidence="5">tRNA pseudouridylate synthase</fullName>
    </alternativeName>
    <alternativeName>
        <fullName evidence="5">tRNA-uridine isomerase</fullName>
    </alternativeName>
</protein>
<dbReference type="GO" id="GO:0003723">
    <property type="term" value="F:RNA binding"/>
    <property type="evidence" value="ECO:0007669"/>
    <property type="project" value="InterPro"/>
</dbReference>
<dbReference type="SUPFAM" id="SSF55120">
    <property type="entry name" value="Pseudouridine synthase"/>
    <property type="match status" value="1"/>
</dbReference>
<keyword evidence="4 5" id="KW-0413">Isomerase</keyword>
<evidence type="ECO:0000259" key="7">
    <source>
        <dbReference type="Pfam" id="PF16198"/>
    </source>
</evidence>
<gene>
    <name evidence="5 8" type="primary">truB</name>
    <name evidence="8" type="ORF">CO173_03810</name>
</gene>
<feature type="domain" description="Pseudouridine synthase II N-terminal" evidence="6">
    <location>
        <begin position="27"/>
        <end position="182"/>
    </location>
</feature>
<sequence>MNEQPTGFLLIDKPAGITSHDVVDKLRRITKIKKIGHAGTLDPFATGLLILAVSRSATKKISEFVGMDKDYEAEFVIGATTETLDSEAKIILDEHKPNEISDIDILSAIESLTGEIAQIPPMYSAIKKDGKKLYELARKGETIKREPRHVTIYEFNQLSKSIIESGLVKLKVHIKCSSGTYIRALARDLATKLGTTGYVSELRRTSIGNFLIKDAKKLEDLSPENWQDHLLNL</sequence>
<dbReference type="GO" id="GO:0160148">
    <property type="term" value="F:tRNA pseudouridine(55) synthase activity"/>
    <property type="evidence" value="ECO:0007669"/>
    <property type="project" value="UniProtKB-EC"/>
</dbReference>
<evidence type="ECO:0000259" key="6">
    <source>
        <dbReference type="Pfam" id="PF01509"/>
    </source>
</evidence>
<evidence type="ECO:0000313" key="9">
    <source>
        <dbReference type="Proteomes" id="UP000231263"/>
    </source>
</evidence>
<dbReference type="GO" id="GO:1990481">
    <property type="term" value="P:mRNA pseudouridine synthesis"/>
    <property type="evidence" value="ECO:0007669"/>
    <property type="project" value="TreeGrafter"/>
</dbReference>
<dbReference type="Pfam" id="PF01509">
    <property type="entry name" value="TruB_N"/>
    <property type="match status" value="1"/>
</dbReference>
<dbReference type="EC" id="5.4.99.25" evidence="5"/>
<dbReference type="InterPro" id="IPR020103">
    <property type="entry name" value="PsdUridine_synth_cat_dom_sf"/>
</dbReference>
<comment type="similarity">
    <text evidence="2 5">Belongs to the pseudouridine synthase TruB family. Type 1 subfamily.</text>
</comment>
<organism evidence="8 9">
    <name type="scientific">Candidatus Uhrbacteria bacterium CG_4_9_14_3_um_filter_41_35</name>
    <dbReference type="NCBI Taxonomy" id="1975034"/>
    <lineage>
        <taxon>Bacteria</taxon>
        <taxon>Candidatus Uhriibacteriota</taxon>
    </lineage>
</organism>
<name>A0A2M7XE02_9BACT</name>
<dbReference type="InterPro" id="IPR014780">
    <property type="entry name" value="tRNA_psdUridine_synth_TruB"/>
</dbReference>
<evidence type="ECO:0000256" key="2">
    <source>
        <dbReference type="ARBA" id="ARBA00005642"/>
    </source>
</evidence>
<proteinExistence type="inferred from homology"/>
<accession>A0A2M7XE02</accession>
<dbReference type="CDD" id="cd02573">
    <property type="entry name" value="PseudoU_synth_EcTruB"/>
    <property type="match status" value="1"/>
</dbReference>
<dbReference type="InterPro" id="IPR032819">
    <property type="entry name" value="TruB_C"/>
</dbReference>
<dbReference type="EMBL" id="PFWT01000018">
    <property type="protein sequence ID" value="PJA46075.1"/>
    <property type="molecule type" value="Genomic_DNA"/>
</dbReference>
<dbReference type="PANTHER" id="PTHR13767">
    <property type="entry name" value="TRNA-PSEUDOURIDINE SYNTHASE"/>
    <property type="match status" value="1"/>
</dbReference>
<evidence type="ECO:0000256" key="5">
    <source>
        <dbReference type="HAMAP-Rule" id="MF_01080"/>
    </source>
</evidence>
<feature type="domain" description="tRNA pseudouridylate synthase B C-terminal" evidence="7">
    <location>
        <begin position="183"/>
        <end position="227"/>
    </location>
</feature>
<dbReference type="HAMAP" id="MF_01080">
    <property type="entry name" value="TruB_bact"/>
    <property type="match status" value="1"/>
</dbReference>
<dbReference type="GO" id="GO:0031119">
    <property type="term" value="P:tRNA pseudouridine synthesis"/>
    <property type="evidence" value="ECO:0007669"/>
    <property type="project" value="UniProtKB-UniRule"/>
</dbReference>
<dbReference type="Gene3D" id="3.30.2350.10">
    <property type="entry name" value="Pseudouridine synthase"/>
    <property type="match status" value="1"/>
</dbReference>
<keyword evidence="3 5" id="KW-0819">tRNA processing</keyword>
<dbReference type="NCBIfam" id="TIGR00431">
    <property type="entry name" value="TruB"/>
    <property type="match status" value="1"/>
</dbReference>
<dbReference type="Pfam" id="PF16198">
    <property type="entry name" value="TruB_C_2"/>
    <property type="match status" value="1"/>
</dbReference>
<comment type="catalytic activity">
    <reaction evidence="1 5">
        <text>uridine(55) in tRNA = pseudouridine(55) in tRNA</text>
        <dbReference type="Rhea" id="RHEA:42532"/>
        <dbReference type="Rhea" id="RHEA-COMP:10101"/>
        <dbReference type="Rhea" id="RHEA-COMP:10102"/>
        <dbReference type="ChEBI" id="CHEBI:65314"/>
        <dbReference type="ChEBI" id="CHEBI:65315"/>
        <dbReference type="EC" id="5.4.99.25"/>
    </reaction>
</comment>
<feature type="active site" description="Nucleophile" evidence="5">
    <location>
        <position position="42"/>
    </location>
</feature>
<evidence type="ECO:0000256" key="4">
    <source>
        <dbReference type="ARBA" id="ARBA00023235"/>
    </source>
</evidence>
<dbReference type="InterPro" id="IPR002501">
    <property type="entry name" value="PsdUridine_synth_N"/>
</dbReference>
<evidence type="ECO:0000256" key="3">
    <source>
        <dbReference type="ARBA" id="ARBA00022694"/>
    </source>
</evidence>
<dbReference type="PANTHER" id="PTHR13767:SF2">
    <property type="entry name" value="PSEUDOURIDYLATE SYNTHASE TRUB1"/>
    <property type="match status" value="1"/>
</dbReference>
<comment type="function">
    <text evidence="5">Responsible for synthesis of pseudouridine from uracil-55 in the psi GC loop of transfer RNAs.</text>
</comment>
<evidence type="ECO:0000313" key="8">
    <source>
        <dbReference type="EMBL" id="PJA46075.1"/>
    </source>
</evidence>
<evidence type="ECO:0000256" key="1">
    <source>
        <dbReference type="ARBA" id="ARBA00000385"/>
    </source>
</evidence>
<dbReference type="AlphaFoldDB" id="A0A2M7XE02"/>
<comment type="caution">
    <text evidence="8">The sequence shown here is derived from an EMBL/GenBank/DDBJ whole genome shotgun (WGS) entry which is preliminary data.</text>
</comment>
<reference evidence="9" key="1">
    <citation type="submission" date="2017-09" db="EMBL/GenBank/DDBJ databases">
        <title>Depth-based differentiation of microbial function through sediment-hosted aquifers and enrichment of novel symbionts in the deep terrestrial subsurface.</title>
        <authorList>
            <person name="Probst A.J."/>
            <person name="Ladd B."/>
            <person name="Jarett J.K."/>
            <person name="Geller-Mcgrath D.E."/>
            <person name="Sieber C.M.K."/>
            <person name="Emerson J.B."/>
            <person name="Anantharaman K."/>
            <person name="Thomas B.C."/>
            <person name="Malmstrom R."/>
            <person name="Stieglmeier M."/>
            <person name="Klingl A."/>
            <person name="Woyke T."/>
            <person name="Ryan C.M."/>
            <person name="Banfield J.F."/>
        </authorList>
    </citation>
    <scope>NUCLEOTIDE SEQUENCE [LARGE SCALE GENOMIC DNA]</scope>
</reference>